<dbReference type="EMBL" id="JACBZS010000001">
    <property type="protein sequence ID" value="NYI70365.1"/>
    <property type="molecule type" value="Genomic_DNA"/>
</dbReference>
<feature type="signal peptide" evidence="2">
    <location>
        <begin position="1"/>
        <end position="26"/>
    </location>
</feature>
<organism evidence="3 4">
    <name type="scientific">Naumannella cuiyingiana</name>
    <dbReference type="NCBI Taxonomy" id="1347891"/>
    <lineage>
        <taxon>Bacteria</taxon>
        <taxon>Bacillati</taxon>
        <taxon>Actinomycetota</taxon>
        <taxon>Actinomycetes</taxon>
        <taxon>Propionibacteriales</taxon>
        <taxon>Propionibacteriaceae</taxon>
        <taxon>Naumannella</taxon>
    </lineage>
</organism>
<feature type="region of interest" description="Disordered" evidence="1">
    <location>
        <begin position="17"/>
        <end position="76"/>
    </location>
</feature>
<keyword evidence="2" id="KW-0732">Signal</keyword>
<sequence length="238" mass="24469">MMKARALLAAAGAVLVLGGCSQPGPAPDPSPGPSEESVLPLPPGETLPPEPPPRDAPSAGTSPAAVTAGPLTPADLPDEVLGFAAQERPPAENEYVPNGTWTHEVAGERAGWEAMPTCPGNTGGGWPAAAFALAGTYLDDRDRPGNGLLLQFGSAGDATAYFDTYLAVLASCPATDAMPAAQRVAAGEGWYAGRRDYGGERWSEVVARRGDRVALIIVNDDDAASEAQLRGLGERLSR</sequence>
<dbReference type="AlphaFoldDB" id="A0A7Z0D7N7"/>
<proteinExistence type="predicted"/>
<protein>
    <recommendedName>
        <fullName evidence="5">PknH-like extracellular domain-containing protein</fullName>
    </recommendedName>
</protein>
<evidence type="ECO:0000313" key="3">
    <source>
        <dbReference type="EMBL" id="NYI70365.1"/>
    </source>
</evidence>
<evidence type="ECO:0000256" key="2">
    <source>
        <dbReference type="SAM" id="SignalP"/>
    </source>
</evidence>
<dbReference type="Proteomes" id="UP000527616">
    <property type="component" value="Unassembled WGS sequence"/>
</dbReference>
<feature type="compositionally biased region" description="Pro residues" evidence="1">
    <location>
        <begin position="40"/>
        <end position="55"/>
    </location>
</feature>
<evidence type="ECO:0000313" key="4">
    <source>
        <dbReference type="Proteomes" id="UP000527616"/>
    </source>
</evidence>
<gene>
    <name evidence="3" type="ORF">GGQ54_000925</name>
</gene>
<dbReference type="RefSeq" id="WP_179444332.1">
    <property type="nucleotide sequence ID" value="NZ_JACBZS010000001.1"/>
</dbReference>
<dbReference type="PROSITE" id="PS51257">
    <property type="entry name" value="PROKAR_LIPOPROTEIN"/>
    <property type="match status" value="1"/>
</dbReference>
<reference evidence="3 4" key="1">
    <citation type="submission" date="2020-07" db="EMBL/GenBank/DDBJ databases">
        <title>Sequencing the genomes of 1000 actinobacteria strains.</title>
        <authorList>
            <person name="Klenk H.-P."/>
        </authorList>
    </citation>
    <scope>NUCLEOTIDE SEQUENCE [LARGE SCALE GENOMIC DNA]</scope>
    <source>
        <strain evidence="3 4">DSM 103164</strain>
    </source>
</reference>
<comment type="caution">
    <text evidence="3">The sequence shown here is derived from an EMBL/GenBank/DDBJ whole genome shotgun (WGS) entry which is preliminary data.</text>
</comment>
<evidence type="ECO:0008006" key="5">
    <source>
        <dbReference type="Google" id="ProtNLM"/>
    </source>
</evidence>
<name>A0A7Z0D7N7_9ACTN</name>
<evidence type="ECO:0000256" key="1">
    <source>
        <dbReference type="SAM" id="MobiDB-lite"/>
    </source>
</evidence>
<keyword evidence="4" id="KW-1185">Reference proteome</keyword>
<feature type="chain" id="PRO_5031164841" description="PknH-like extracellular domain-containing protein" evidence="2">
    <location>
        <begin position="27"/>
        <end position="238"/>
    </location>
</feature>
<accession>A0A7Z0D7N7</accession>